<evidence type="ECO:0000313" key="2">
    <source>
        <dbReference type="Proteomes" id="UP001058330"/>
    </source>
</evidence>
<organism evidence="1 2">
    <name type="scientific">Haloferax larsenii</name>
    <dbReference type="NCBI Taxonomy" id="302484"/>
    <lineage>
        <taxon>Archaea</taxon>
        <taxon>Methanobacteriati</taxon>
        <taxon>Methanobacteriota</taxon>
        <taxon>Stenosarchaea group</taxon>
        <taxon>Halobacteria</taxon>
        <taxon>Halobacteriales</taxon>
        <taxon>Haloferacaceae</taxon>
        <taxon>Haloferax</taxon>
    </lineage>
</organism>
<dbReference type="GeneID" id="74528986"/>
<dbReference type="GO" id="GO:0016301">
    <property type="term" value="F:kinase activity"/>
    <property type="evidence" value="ECO:0007669"/>
    <property type="project" value="UniProtKB-KW"/>
</dbReference>
<dbReference type="RefSeq" id="WP_258301729.1">
    <property type="nucleotide sequence ID" value="NZ_CP078063.1"/>
</dbReference>
<protein>
    <submittedName>
        <fullName evidence="1">NAD(+)/NADH kinase</fullName>
    </submittedName>
</protein>
<dbReference type="InterPro" id="IPR017437">
    <property type="entry name" value="ATP-NAD_kinase_PpnK-typ_C"/>
</dbReference>
<accession>A0ABY5RA62</accession>
<dbReference type="SUPFAM" id="SSF111331">
    <property type="entry name" value="NAD kinase/diacylglycerol kinase-like"/>
    <property type="match status" value="1"/>
</dbReference>
<dbReference type="Proteomes" id="UP001058330">
    <property type="component" value="Chromosome"/>
</dbReference>
<dbReference type="Gene3D" id="2.60.200.30">
    <property type="entry name" value="Probable inorganic polyphosphate/atp-NAD kinase, domain 2"/>
    <property type="match status" value="1"/>
</dbReference>
<reference evidence="1" key="1">
    <citation type="submission" date="2021-07" db="EMBL/GenBank/DDBJ databases">
        <title>Studies on halocins as antimicrobial molecules from haloarchaea.</title>
        <authorList>
            <person name="Kumar S."/>
            <person name="Khare S.K."/>
        </authorList>
    </citation>
    <scope>NUCLEOTIDE SEQUENCE</scope>
    <source>
        <strain evidence="1">NCIM 5678</strain>
    </source>
</reference>
<dbReference type="EMBL" id="CP078063">
    <property type="protein sequence ID" value="UVE49029.1"/>
    <property type="molecule type" value="Genomic_DNA"/>
</dbReference>
<keyword evidence="1" id="KW-0808">Transferase</keyword>
<keyword evidence="1" id="KW-0418">Kinase</keyword>
<dbReference type="Pfam" id="PF20143">
    <property type="entry name" value="NAD_kinase_C"/>
    <property type="match status" value="1"/>
</dbReference>
<gene>
    <name evidence="1" type="ORF">KU306_08760</name>
</gene>
<dbReference type="InterPro" id="IPR016064">
    <property type="entry name" value="NAD/diacylglycerol_kinase_sf"/>
</dbReference>
<keyword evidence="2" id="KW-1185">Reference proteome</keyword>
<name>A0ABY5RA62_HALLR</name>
<evidence type="ECO:0000313" key="1">
    <source>
        <dbReference type="EMBL" id="UVE49029.1"/>
    </source>
</evidence>
<proteinExistence type="predicted"/>
<sequence length="256" mass="26443">MRLAVTGDESVVGAIRATGATVVDPDEATSSDIVVAVGEEAVVDAALDSSAPVLPVDCGTPWSVPRRVLGDTVDSLLAGDIRAVDHPILSVGVGGDHVGRALFDVMLVTSEPARISEYAVAHRRRGEAVLNDHDENDHDENDRDVAADATAVSGEWRVADEFRADGVVVASPLGSSGYARAAGGSVVGVGAGLSVVPVSPYATRTDSWVFDPPLRLSVERDDAPVSLVVDDTVARPVAPHESVVVEVVETASLLVG</sequence>